<dbReference type="EMBL" id="GBRH01224885">
    <property type="protein sequence ID" value="JAD73010.1"/>
    <property type="molecule type" value="Transcribed_RNA"/>
</dbReference>
<feature type="region of interest" description="Disordered" evidence="1">
    <location>
        <begin position="1"/>
        <end position="32"/>
    </location>
</feature>
<sequence>MSWLRRSATRCGSPGTGASGSSSSGAAAASSG</sequence>
<evidence type="ECO:0000313" key="2">
    <source>
        <dbReference type="EMBL" id="JAD73010.1"/>
    </source>
</evidence>
<name>A0A0A9CHY4_ARUDO</name>
<protein>
    <submittedName>
        <fullName evidence="2">Uncharacterized protein</fullName>
    </submittedName>
</protein>
<evidence type="ECO:0000256" key="1">
    <source>
        <dbReference type="SAM" id="MobiDB-lite"/>
    </source>
</evidence>
<reference evidence="2" key="1">
    <citation type="submission" date="2014-09" db="EMBL/GenBank/DDBJ databases">
        <authorList>
            <person name="Magalhaes I.L.F."/>
            <person name="Oliveira U."/>
            <person name="Santos F.R."/>
            <person name="Vidigal T.H.D.A."/>
            <person name="Brescovit A.D."/>
            <person name="Santos A.J."/>
        </authorList>
    </citation>
    <scope>NUCLEOTIDE SEQUENCE</scope>
    <source>
        <tissue evidence="2">Shoot tissue taken approximately 20 cm above the soil surface</tissue>
    </source>
</reference>
<accession>A0A0A9CHY4</accession>
<feature type="compositionally biased region" description="Low complexity" evidence="1">
    <location>
        <begin position="19"/>
        <end position="32"/>
    </location>
</feature>
<organism evidence="2">
    <name type="scientific">Arundo donax</name>
    <name type="common">Giant reed</name>
    <name type="synonym">Donax arundinaceus</name>
    <dbReference type="NCBI Taxonomy" id="35708"/>
    <lineage>
        <taxon>Eukaryota</taxon>
        <taxon>Viridiplantae</taxon>
        <taxon>Streptophyta</taxon>
        <taxon>Embryophyta</taxon>
        <taxon>Tracheophyta</taxon>
        <taxon>Spermatophyta</taxon>
        <taxon>Magnoliopsida</taxon>
        <taxon>Liliopsida</taxon>
        <taxon>Poales</taxon>
        <taxon>Poaceae</taxon>
        <taxon>PACMAD clade</taxon>
        <taxon>Arundinoideae</taxon>
        <taxon>Arundineae</taxon>
        <taxon>Arundo</taxon>
    </lineage>
</organism>
<reference evidence="2" key="2">
    <citation type="journal article" date="2015" name="Data Brief">
        <title>Shoot transcriptome of the giant reed, Arundo donax.</title>
        <authorList>
            <person name="Barrero R.A."/>
            <person name="Guerrero F.D."/>
            <person name="Moolhuijzen P."/>
            <person name="Goolsby J.A."/>
            <person name="Tidwell J."/>
            <person name="Bellgard S.E."/>
            <person name="Bellgard M.I."/>
        </authorList>
    </citation>
    <scope>NUCLEOTIDE SEQUENCE</scope>
    <source>
        <tissue evidence="2">Shoot tissue taken approximately 20 cm above the soil surface</tissue>
    </source>
</reference>
<proteinExistence type="predicted"/>
<dbReference type="AlphaFoldDB" id="A0A0A9CHY4"/>